<evidence type="ECO:0000313" key="4">
    <source>
        <dbReference type="Proteomes" id="UP000051326"/>
    </source>
</evidence>
<dbReference type="PROSITE" id="PS51340">
    <property type="entry name" value="MOSC"/>
    <property type="match status" value="1"/>
</dbReference>
<dbReference type="InterPro" id="IPR005302">
    <property type="entry name" value="MoCF_Sase_C"/>
</dbReference>
<dbReference type="PANTHER" id="PTHR36930:SF1">
    <property type="entry name" value="MOSC DOMAIN-CONTAINING PROTEIN"/>
    <property type="match status" value="1"/>
</dbReference>
<proteinExistence type="predicted"/>
<feature type="region of interest" description="Disordered" evidence="1">
    <location>
        <begin position="1"/>
        <end position="20"/>
    </location>
</feature>
<dbReference type="GO" id="GO:0030151">
    <property type="term" value="F:molybdenum ion binding"/>
    <property type="evidence" value="ECO:0007669"/>
    <property type="project" value="InterPro"/>
</dbReference>
<dbReference type="SUPFAM" id="SSF50800">
    <property type="entry name" value="PK beta-barrel domain-like"/>
    <property type="match status" value="1"/>
</dbReference>
<dbReference type="GO" id="GO:0003824">
    <property type="term" value="F:catalytic activity"/>
    <property type="evidence" value="ECO:0007669"/>
    <property type="project" value="InterPro"/>
</dbReference>
<protein>
    <submittedName>
        <fullName evidence="3">Putative metal-sulfur cluster biosynthesis proteins YuaD</fullName>
    </submittedName>
</protein>
<organism evidence="3 4">
    <name type="scientific">Leisingera aquaemixtae</name>
    <dbReference type="NCBI Taxonomy" id="1396826"/>
    <lineage>
        <taxon>Bacteria</taxon>
        <taxon>Pseudomonadati</taxon>
        <taxon>Pseudomonadota</taxon>
        <taxon>Alphaproteobacteria</taxon>
        <taxon>Rhodobacterales</taxon>
        <taxon>Roseobacteraceae</taxon>
        <taxon>Leisingera</taxon>
    </lineage>
</organism>
<dbReference type="PANTHER" id="PTHR36930">
    <property type="entry name" value="METAL-SULFUR CLUSTER BIOSYNTHESIS PROTEINS YUAD-RELATED"/>
    <property type="match status" value="1"/>
</dbReference>
<accession>A0A0P1HDF4</accession>
<dbReference type="GO" id="GO:0030170">
    <property type="term" value="F:pyridoxal phosphate binding"/>
    <property type="evidence" value="ECO:0007669"/>
    <property type="project" value="InterPro"/>
</dbReference>
<reference evidence="3 4" key="1">
    <citation type="submission" date="2015-09" db="EMBL/GenBank/DDBJ databases">
        <authorList>
            <consortium name="Swine Surveillance"/>
        </authorList>
    </citation>
    <scope>NUCLEOTIDE SEQUENCE [LARGE SCALE GENOMIC DNA]</scope>
    <source>
        <strain evidence="3 4">CECT 8399</strain>
    </source>
</reference>
<evidence type="ECO:0000259" key="2">
    <source>
        <dbReference type="PROSITE" id="PS51340"/>
    </source>
</evidence>
<dbReference type="Proteomes" id="UP000051326">
    <property type="component" value="Unassembled WGS sequence"/>
</dbReference>
<sequence>MCRGLDVPSRGSVLKSRNDKAKEARQMTILNPTKITGSVTALYANSDASDESLATRRIDRSTITFEGMAEDRHAGLVAEADVRFRRQYPAGTPIRNTRQITILSAEDLDRIRRHMDLPRFDAGWIGANIVVAGIPDLTLLPPSSRLLFSSGAALVVDNENRPCRYPGDEIDKRYPGKGKRFVKAATNRRGLVTWVEKEGGIATGDQVALHLPPLRVYPHA</sequence>
<name>A0A0P1HDF4_9RHOB</name>
<dbReference type="AlphaFoldDB" id="A0A0P1HDF4"/>
<dbReference type="Gene3D" id="2.40.33.20">
    <property type="entry name" value="PK beta-barrel domain-like"/>
    <property type="match status" value="1"/>
</dbReference>
<dbReference type="EMBL" id="CYSR01000033">
    <property type="protein sequence ID" value="CUI01695.1"/>
    <property type="molecule type" value="Genomic_DNA"/>
</dbReference>
<feature type="domain" description="MOSC" evidence="2">
    <location>
        <begin position="46"/>
        <end position="210"/>
    </location>
</feature>
<dbReference type="InterPro" id="IPR052716">
    <property type="entry name" value="MOSC_domain"/>
</dbReference>
<dbReference type="InterPro" id="IPR011037">
    <property type="entry name" value="Pyrv_Knase-like_insert_dom_sf"/>
</dbReference>
<dbReference type="Pfam" id="PF03473">
    <property type="entry name" value="MOSC"/>
    <property type="match status" value="1"/>
</dbReference>
<gene>
    <name evidence="3" type="primary">yuaD</name>
    <name evidence="3" type="ORF">PHA8399_03841</name>
</gene>
<evidence type="ECO:0000313" key="3">
    <source>
        <dbReference type="EMBL" id="CUI01695.1"/>
    </source>
</evidence>
<evidence type="ECO:0000256" key="1">
    <source>
        <dbReference type="SAM" id="MobiDB-lite"/>
    </source>
</evidence>